<feature type="domain" description="LiaF transmembrane" evidence="2">
    <location>
        <begin position="24"/>
        <end position="117"/>
    </location>
</feature>
<evidence type="ECO:0000313" key="3">
    <source>
        <dbReference type="EMBL" id="SFQ24520.1"/>
    </source>
</evidence>
<dbReference type="InterPro" id="IPR054331">
    <property type="entry name" value="LiaF_TM"/>
</dbReference>
<name>A0A1I5WXV5_9BACT</name>
<reference evidence="3 4" key="1">
    <citation type="submission" date="2016-10" db="EMBL/GenBank/DDBJ databases">
        <authorList>
            <person name="de Groot N.N."/>
        </authorList>
    </citation>
    <scope>NUCLEOTIDE SEQUENCE [LARGE SCALE GENOMIC DNA]</scope>
    <source>
        <strain evidence="3 4">DSM 28286</strain>
    </source>
</reference>
<protein>
    <recommendedName>
        <fullName evidence="2">LiaF transmembrane domain-containing protein</fullName>
    </recommendedName>
</protein>
<dbReference type="EMBL" id="FOXQ01000007">
    <property type="protein sequence ID" value="SFQ24520.1"/>
    <property type="molecule type" value="Genomic_DNA"/>
</dbReference>
<feature type="transmembrane region" description="Helical" evidence="1">
    <location>
        <begin position="21"/>
        <end position="39"/>
    </location>
</feature>
<gene>
    <name evidence="3" type="ORF">SAMN05444277_10774</name>
</gene>
<evidence type="ECO:0000313" key="4">
    <source>
        <dbReference type="Proteomes" id="UP000199031"/>
    </source>
</evidence>
<dbReference type="STRING" id="1465490.SAMN05444277_10774"/>
<keyword evidence="1" id="KW-1133">Transmembrane helix</keyword>
<dbReference type="PANTHER" id="PTHR40763">
    <property type="entry name" value="MEMBRANE PROTEIN-RELATED"/>
    <property type="match status" value="1"/>
</dbReference>
<keyword evidence="4" id="KW-1185">Reference proteome</keyword>
<dbReference type="OrthoDB" id="129627at2"/>
<dbReference type="AlphaFoldDB" id="A0A1I5WXV5"/>
<feature type="transmembrane region" description="Helical" evidence="1">
    <location>
        <begin position="45"/>
        <end position="65"/>
    </location>
</feature>
<dbReference type="PANTHER" id="PTHR40763:SF5">
    <property type="entry name" value="MEMBRANE PROTEIN"/>
    <property type="match status" value="1"/>
</dbReference>
<dbReference type="RefSeq" id="WP_090658964.1">
    <property type="nucleotide sequence ID" value="NZ_FOXQ01000007.1"/>
</dbReference>
<evidence type="ECO:0000259" key="2">
    <source>
        <dbReference type="Pfam" id="PF22570"/>
    </source>
</evidence>
<keyword evidence="1" id="KW-0812">Transmembrane</keyword>
<accession>A0A1I5WXV5</accession>
<dbReference type="Pfam" id="PF22570">
    <property type="entry name" value="LiaF-TM"/>
    <property type="match status" value="1"/>
</dbReference>
<feature type="transmembrane region" description="Helical" evidence="1">
    <location>
        <begin position="72"/>
        <end position="91"/>
    </location>
</feature>
<organism evidence="3 4">
    <name type="scientific">Parafilimonas terrae</name>
    <dbReference type="NCBI Taxonomy" id="1465490"/>
    <lineage>
        <taxon>Bacteria</taxon>
        <taxon>Pseudomonadati</taxon>
        <taxon>Bacteroidota</taxon>
        <taxon>Chitinophagia</taxon>
        <taxon>Chitinophagales</taxon>
        <taxon>Chitinophagaceae</taxon>
        <taxon>Parafilimonas</taxon>
    </lineage>
</organism>
<sequence>MDSEERRREEWKKHMHDNGGGRIWAGILLLIVGGLLLARQVGADIPGWMFDWPMLLIAIGLLISLKSGFRNAGGYIMMIIGCAFLINDIMPDAHMDKFLWPGIFILIGIIFIIKPHSSHDRRFYRKWERFDEKMDRKFANPAITDIEAEPVNTKENDTADAEFVEINAVFGSVNKLILSKNFKGGEVNAFMGGAEINLAQADIKQTVELEINAVFGGAKLILPGNWNVKNLMTAVFGGVEDKRQVSISSPDINKTIILKGACVFGGIEIKNY</sequence>
<proteinExistence type="predicted"/>
<keyword evidence="1" id="KW-0472">Membrane</keyword>
<feature type="transmembrane region" description="Helical" evidence="1">
    <location>
        <begin position="97"/>
        <end position="113"/>
    </location>
</feature>
<dbReference type="Proteomes" id="UP000199031">
    <property type="component" value="Unassembled WGS sequence"/>
</dbReference>
<evidence type="ECO:0000256" key="1">
    <source>
        <dbReference type="SAM" id="Phobius"/>
    </source>
</evidence>